<dbReference type="Proteomes" id="UP001149090">
    <property type="component" value="Unassembled WGS sequence"/>
</dbReference>
<keyword evidence="1" id="KW-0812">Transmembrane</keyword>
<feature type="transmembrane region" description="Helical" evidence="1">
    <location>
        <begin position="12"/>
        <end position="34"/>
    </location>
</feature>
<accession>A0A9Q0RFD7</accession>
<reference evidence="2" key="1">
    <citation type="submission" date="2022-10" db="EMBL/GenBank/DDBJ databases">
        <title>Novel sulphate-reducing endosymbionts in the free-living metamonad Anaeramoeba.</title>
        <authorList>
            <person name="Jerlstrom-Hultqvist J."/>
            <person name="Cepicka I."/>
            <person name="Gallot-Lavallee L."/>
            <person name="Salas-Leiva D."/>
            <person name="Curtis B.A."/>
            <person name="Zahonova K."/>
            <person name="Pipaliya S."/>
            <person name="Dacks J."/>
            <person name="Roger A.J."/>
        </authorList>
    </citation>
    <scope>NUCLEOTIDE SEQUENCE</scope>
    <source>
        <strain evidence="2">BMAN</strain>
    </source>
</reference>
<feature type="transmembrane region" description="Helical" evidence="1">
    <location>
        <begin position="87"/>
        <end position="110"/>
    </location>
</feature>
<evidence type="ECO:0000313" key="2">
    <source>
        <dbReference type="EMBL" id="KAJ5078761.1"/>
    </source>
</evidence>
<sequence length="165" mass="17972">MNFSFSIGGFQKLGKTGTIICCLIFTAAIVIPSVVVASKDKDASNTSGFCDKPLWPWILVFNMVLVYFFLSNTLSQLLGQDSPIVRILGLISLLAFFFMIAWSIIGLVWATRSGMKDWCGKLYDVTLGDSILWISLMGLCSILICVAAIFFGSAINRFKAGGAAF</sequence>
<proteinExistence type="predicted"/>
<keyword evidence="1" id="KW-0472">Membrane</keyword>
<keyword evidence="1" id="KW-1133">Transmembrane helix</keyword>
<comment type="caution">
    <text evidence="2">The sequence shown here is derived from an EMBL/GenBank/DDBJ whole genome shotgun (WGS) entry which is preliminary data.</text>
</comment>
<protein>
    <submittedName>
        <fullName evidence="2">Uncharacterized protein</fullName>
    </submittedName>
</protein>
<gene>
    <name evidence="2" type="ORF">M0811_14714</name>
</gene>
<name>A0A9Q0RFD7_ANAIG</name>
<keyword evidence="3" id="KW-1185">Reference proteome</keyword>
<feature type="transmembrane region" description="Helical" evidence="1">
    <location>
        <begin position="130"/>
        <end position="151"/>
    </location>
</feature>
<dbReference type="EMBL" id="JAPDFW010000045">
    <property type="protein sequence ID" value="KAJ5078761.1"/>
    <property type="molecule type" value="Genomic_DNA"/>
</dbReference>
<evidence type="ECO:0000256" key="1">
    <source>
        <dbReference type="SAM" id="Phobius"/>
    </source>
</evidence>
<feature type="transmembrane region" description="Helical" evidence="1">
    <location>
        <begin position="54"/>
        <end position="75"/>
    </location>
</feature>
<dbReference type="AlphaFoldDB" id="A0A9Q0RFD7"/>
<organism evidence="2 3">
    <name type="scientific">Anaeramoeba ignava</name>
    <name type="common">Anaerobic marine amoeba</name>
    <dbReference type="NCBI Taxonomy" id="1746090"/>
    <lineage>
        <taxon>Eukaryota</taxon>
        <taxon>Metamonada</taxon>
        <taxon>Anaeramoebidae</taxon>
        <taxon>Anaeramoeba</taxon>
    </lineage>
</organism>
<evidence type="ECO:0000313" key="3">
    <source>
        <dbReference type="Proteomes" id="UP001149090"/>
    </source>
</evidence>